<evidence type="ECO:0000256" key="1">
    <source>
        <dbReference type="SAM" id="Coils"/>
    </source>
</evidence>
<gene>
    <name evidence="4" type="ORF">PPROV_000661400</name>
</gene>
<name>A0A830HLX1_9CHLO</name>
<dbReference type="PANTHER" id="PTHR10623">
    <property type="entry name" value="MICROTUBULE-ASSOCIATED PROTEIN RP/EB FAMILY MEMBER"/>
    <property type="match status" value="1"/>
</dbReference>
<sequence>MASAFEPSPALRQVTRVDRRFGRLELLGWLNDTLQTDYSKVEDCGDGVAYLQLADAILPGKVPLERMHFTCRSRDDRERNLNILRHVLKRAQVSRDVDVPSLSSCSFRQNNDMLQWFFTFVQLNFPTIATSYPAVERRESALALQRERVLRKSAHRSRSPFVKRSPMFFDAAVAARPASASLPPEPAPQLFARYGGAETVCRELEADLAARRRNLAVLERRLHEAQHARDVSLGALQSLLSNCAELEMELEDAISVGDGEATAAALVLDAARSMATAPIDVGRQQHDGPGVDAASSSGHGSQGVNQGGRPQ</sequence>
<dbReference type="GO" id="GO:0008017">
    <property type="term" value="F:microtubule binding"/>
    <property type="evidence" value="ECO:0007669"/>
    <property type="project" value="InterPro"/>
</dbReference>
<evidence type="ECO:0000259" key="3">
    <source>
        <dbReference type="PROSITE" id="PS50021"/>
    </source>
</evidence>
<feature type="domain" description="Calponin-homology (CH)" evidence="3">
    <location>
        <begin position="20"/>
        <end position="122"/>
    </location>
</feature>
<feature type="region of interest" description="Disordered" evidence="2">
    <location>
        <begin position="281"/>
        <end position="311"/>
    </location>
</feature>
<feature type="compositionally biased region" description="Polar residues" evidence="2">
    <location>
        <begin position="294"/>
        <end position="304"/>
    </location>
</feature>
<feature type="coiled-coil region" evidence="1">
    <location>
        <begin position="201"/>
        <end position="256"/>
    </location>
</feature>
<keyword evidence="1" id="KW-0175">Coiled coil</keyword>
<protein>
    <recommendedName>
        <fullName evidence="3">Calponin-homology (CH) domain-containing protein</fullName>
    </recommendedName>
</protein>
<dbReference type="OrthoDB" id="2119228at2759"/>
<proteinExistence type="predicted"/>
<dbReference type="SUPFAM" id="SSF47576">
    <property type="entry name" value="Calponin-homology domain, CH-domain"/>
    <property type="match status" value="1"/>
</dbReference>
<evidence type="ECO:0000313" key="4">
    <source>
        <dbReference type="EMBL" id="GHP07872.1"/>
    </source>
</evidence>
<dbReference type="InterPro" id="IPR036872">
    <property type="entry name" value="CH_dom_sf"/>
</dbReference>
<evidence type="ECO:0000313" key="5">
    <source>
        <dbReference type="Proteomes" id="UP000660262"/>
    </source>
</evidence>
<dbReference type="EMBL" id="BNJQ01000018">
    <property type="protein sequence ID" value="GHP07872.1"/>
    <property type="molecule type" value="Genomic_DNA"/>
</dbReference>
<reference evidence="4" key="1">
    <citation type="submission" date="2020-10" db="EMBL/GenBank/DDBJ databases">
        <title>Unveiling of a novel bifunctional photoreceptor, Dualchrome1, isolated from a cosmopolitan green alga.</title>
        <authorList>
            <person name="Suzuki S."/>
            <person name="Kawachi M."/>
        </authorList>
    </citation>
    <scope>NUCLEOTIDE SEQUENCE</scope>
    <source>
        <strain evidence="4">NIES 2893</strain>
    </source>
</reference>
<keyword evidence="5" id="KW-1185">Reference proteome</keyword>
<dbReference type="Proteomes" id="UP000660262">
    <property type="component" value="Unassembled WGS sequence"/>
</dbReference>
<dbReference type="InterPro" id="IPR027328">
    <property type="entry name" value="MAPRE"/>
</dbReference>
<organism evidence="4 5">
    <name type="scientific">Pycnococcus provasolii</name>
    <dbReference type="NCBI Taxonomy" id="41880"/>
    <lineage>
        <taxon>Eukaryota</taxon>
        <taxon>Viridiplantae</taxon>
        <taxon>Chlorophyta</taxon>
        <taxon>Pseudoscourfieldiophyceae</taxon>
        <taxon>Pseudoscourfieldiales</taxon>
        <taxon>Pycnococcaceae</taxon>
        <taxon>Pycnococcus</taxon>
    </lineage>
</organism>
<dbReference type="SMART" id="SM00033">
    <property type="entry name" value="CH"/>
    <property type="match status" value="1"/>
</dbReference>
<dbReference type="AlphaFoldDB" id="A0A830HLX1"/>
<accession>A0A830HLX1</accession>
<dbReference type="InterPro" id="IPR001715">
    <property type="entry name" value="CH_dom"/>
</dbReference>
<evidence type="ECO:0000256" key="2">
    <source>
        <dbReference type="SAM" id="MobiDB-lite"/>
    </source>
</evidence>
<dbReference type="PROSITE" id="PS50021">
    <property type="entry name" value="CH"/>
    <property type="match status" value="1"/>
</dbReference>
<comment type="caution">
    <text evidence="4">The sequence shown here is derived from an EMBL/GenBank/DDBJ whole genome shotgun (WGS) entry which is preliminary data.</text>
</comment>
<dbReference type="Gene3D" id="1.10.418.10">
    <property type="entry name" value="Calponin-like domain"/>
    <property type="match status" value="1"/>
</dbReference>